<feature type="transmembrane region" description="Helical" evidence="1">
    <location>
        <begin position="21"/>
        <end position="46"/>
    </location>
</feature>
<evidence type="ECO:0000313" key="3">
    <source>
        <dbReference type="Proteomes" id="UP001595477"/>
    </source>
</evidence>
<comment type="caution">
    <text evidence="2">The sequence shown here is derived from an EMBL/GenBank/DDBJ whole genome shotgun (WGS) entry which is preliminary data.</text>
</comment>
<keyword evidence="1" id="KW-1133">Transmembrane helix</keyword>
<protein>
    <recommendedName>
        <fullName evidence="4">RDD domain-containing protein</fullName>
    </recommendedName>
</protein>
<keyword evidence="3" id="KW-1185">Reference proteome</keyword>
<name>A0ABV7K027_9ALTE</name>
<evidence type="ECO:0000256" key="1">
    <source>
        <dbReference type="SAM" id="Phobius"/>
    </source>
</evidence>
<reference evidence="3" key="1">
    <citation type="journal article" date="2019" name="Int. J. Syst. Evol. Microbiol.">
        <title>The Global Catalogue of Microorganisms (GCM) 10K type strain sequencing project: providing services to taxonomists for standard genome sequencing and annotation.</title>
        <authorList>
            <consortium name="The Broad Institute Genomics Platform"/>
            <consortium name="The Broad Institute Genome Sequencing Center for Infectious Disease"/>
            <person name="Wu L."/>
            <person name="Ma J."/>
        </authorList>
    </citation>
    <scope>NUCLEOTIDE SEQUENCE [LARGE SCALE GENOMIC DNA]</scope>
    <source>
        <strain evidence="3">KCTC 52449</strain>
    </source>
</reference>
<dbReference type="EMBL" id="JBHRSX010000096">
    <property type="protein sequence ID" value="MFC3203658.1"/>
    <property type="molecule type" value="Genomic_DNA"/>
</dbReference>
<keyword evidence="1" id="KW-0812">Transmembrane</keyword>
<evidence type="ECO:0008006" key="4">
    <source>
        <dbReference type="Google" id="ProtNLM"/>
    </source>
</evidence>
<keyword evidence="1" id="KW-0472">Membrane</keyword>
<gene>
    <name evidence="2" type="ORF">ACFOEW_17775</name>
</gene>
<sequence>MKTGVVSGPQLKQHNRVQLSFPSIVKIFAVFAISLDLFFCCFYALFLLLGIEAPAPGAFFVVLLAMPLLFILFATLGYPFFALLNRIRGGLFLTVLRGKKNCVGKS</sequence>
<proteinExistence type="predicted"/>
<organism evidence="2 3">
    <name type="scientific">Alteromonas oceani</name>
    <dbReference type="NCBI Taxonomy" id="2071609"/>
    <lineage>
        <taxon>Bacteria</taxon>
        <taxon>Pseudomonadati</taxon>
        <taxon>Pseudomonadota</taxon>
        <taxon>Gammaproteobacteria</taxon>
        <taxon>Alteromonadales</taxon>
        <taxon>Alteromonadaceae</taxon>
        <taxon>Alteromonas/Salinimonas group</taxon>
        <taxon>Alteromonas</taxon>
    </lineage>
</organism>
<dbReference type="RefSeq" id="WP_123327411.1">
    <property type="nucleotide sequence ID" value="NZ_JBHRSX010000096.1"/>
</dbReference>
<dbReference type="Proteomes" id="UP001595477">
    <property type="component" value="Unassembled WGS sequence"/>
</dbReference>
<evidence type="ECO:0000313" key="2">
    <source>
        <dbReference type="EMBL" id="MFC3203658.1"/>
    </source>
</evidence>
<accession>A0ABV7K027</accession>
<feature type="transmembrane region" description="Helical" evidence="1">
    <location>
        <begin position="58"/>
        <end position="84"/>
    </location>
</feature>